<accession>A0AA36DH75</accession>
<dbReference type="AlphaFoldDB" id="A0AA36DH75"/>
<feature type="region of interest" description="Disordered" evidence="1">
    <location>
        <begin position="130"/>
        <end position="149"/>
    </location>
</feature>
<comment type="caution">
    <text evidence="2">The sequence shown here is derived from an EMBL/GenBank/DDBJ whole genome shotgun (WGS) entry which is preliminary data.</text>
</comment>
<evidence type="ECO:0000256" key="1">
    <source>
        <dbReference type="SAM" id="MobiDB-lite"/>
    </source>
</evidence>
<evidence type="ECO:0000313" key="2">
    <source>
        <dbReference type="EMBL" id="CAJ0586124.1"/>
    </source>
</evidence>
<keyword evidence="3" id="KW-1185">Reference proteome</keyword>
<feature type="compositionally biased region" description="Polar residues" evidence="1">
    <location>
        <begin position="139"/>
        <end position="149"/>
    </location>
</feature>
<dbReference type="EMBL" id="CATQJA010002707">
    <property type="protein sequence ID" value="CAJ0586124.1"/>
    <property type="molecule type" value="Genomic_DNA"/>
</dbReference>
<reference evidence="2" key="1">
    <citation type="submission" date="2023-06" db="EMBL/GenBank/DDBJ databases">
        <authorList>
            <person name="Delattre M."/>
        </authorList>
    </citation>
    <scope>NUCLEOTIDE SEQUENCE</scope>
    <source>
        <strain evidence="2">AF72</strain>
    </source>
</reference>
<evidence type="ECO:0000313" key="3">
    <source>
        <dbReference type="Proteomes" id="UP001177023"/>
    </source>
</evidence>
<protein>
    <submittedName>
        <fullName evidence="2">Uncharacterized protein</fullName>
    </submittedName>
</protein>
<dbReference type="Proteomes" id="UP001177023">
    <property type="component" value="Unassembled WGS sequence"/>
</dbReference>
<sequence>MRPLTAQPKLVAPKAVIPRAWSEPITAPLPPPGKIPIAHASAQPISAPSLASGAKIAIAHARVQTITAPRPAPLIIARNLVVAKNAQNASATLQNTVIATLPANSTSSDDQKWAELRACAKQHGLLDFLHNHTRPDGNQDGNGSSEGLA</sequence>
<feature type="non-terminal residue" evidence="2">
    <location>
        <position position="1"/>
    </location>
</feature>
<gene>
    <name evidence="2" type="ORF">MSPICULIGERA_LOCUS24132</name>
</gene>
<name>A0AA36DH75_9BILA</name>
<proteinExistence type="predicted"/>
<organism evidence="2 3">
    <name type="scientific">Mesorhabditis spiculigera</name>
    <dbReference type="NCBI Taxonomy" id="96644"/>
    <lineage>
        <taxon>Eukaryota</taxon>
        <taxon>Metazoa</taxon>
        <taxon>Ecdysozoa</taxon>
        <taxon>Nematoda</taxon>
        <taxon>Chromadorea</taxon>
        <taxon>Rhabditida</taxon>
        <taxon>Rhabditina</taxon>
        <taxon>Rhabditomorpha</taxon>
        <taxon>Rhabditoidea</taxon>
        <taxon>Rhabditidae</taxon>
        <taxon>Mesorhabditinae</taxon>
        <taxon>Mesorhabditis</taxon>
    </lineage>
</organism>